<gene>
    <name evidence="1" type="ORF">FN846DRAFT_887403</name>
</gene>
<comment type="caution">
    <text evidence="1">The sequence shown here is derived from an EMBL/GenBank/DDBJ whole genome shotgun (WGS) entry which is preliminary data.</text>
</comment>
<proteinExistence type="predicted"/>
<accession>A0A5J5F5N9</accession>
<evidence type="ECO:0000313" key="2">
    <source>
        <dbReference type="Proteomes" id="UP000326924"/>
    </source>
</evidence>
<evidence type="ECO:0000313" key="1">
    <source>
        <dbReference type="EMBL" id="KAA8912105.1"/>
    </source>
</evidence>
<protein>
    <submittedName>
        <fullName evidence="1">Uncharacterized protein</fullName>
    </submittedName>
</protein>
<dbReference type="InParanoid" id="A0A5J5F5N9"/>
<sequence length="173" mass="19584">MTPTDRNNTSWTDAAADPNKPSILVRLLPQLLHQVTNEVTTEDLAALDVVCKHLHAHVATITPQEHIGCAVNALDTEYRLLGAEEFYPEDEVADSLDVALGPQVIALGRERRADYYRAKREGSKAVLAWFAEWRNEEIRRVGFQDTDKLAFWLRFVKDLLAPMRSGWEPADDD</sequence>
<dbReference type="EMBL" id="VXIS01000028">
    <property type="protein sequence ID" value="KAA8912105.1"/>
    <property type="molecule type" value="Genomic_DNA"/>
</dbReference>
<dbReference type="AlphaFoldDB" id="A0A5J5F5N9"/>
<name>A0A5J5F5N9_9PEZI</name>
<keyword evidence="2" id="KW-1185">Reference proteome</keyword>
<organism evidence="1 2">
    <name type="scientific">Sphaerosporella brunnea</name>
    <dbReference type="NCBI Taxonomy" id="1250544"/>
    <lineage>
        <taxon>Eukaryota</taxon>
        <taxon>Fungi</taxon>
        <taxon>Dikarya</taxon>
        <taxon>Ascomycota</taxon>
        <taxon>Pezizomycotina</taxon>
        <taxon>Pezizomycetes</taxon>
        <taxon>Pezizales</taxon>
        <taxon>Pyronemataceae</taxon>
        <taxon>Sphaerosporella</taxon>
    </lineage>
</organism>
<reference evidence="1 2" key="1">
    <citation type="submission" date="2019-09" db="EMBL/GenBank/DDBJ databases">
        <title>Draft genome of the ectomycorrhizal ascomycete Sphaerosporella brunnea.</title>
        <authorList>
            <consortium name="DOE Joint Genome Institute"/>
            <person name="Benucci G.M."/>
            <person name="Marozzi G."/>
            <person name="Antonielli L."/>
            <person name="Sanchez S."/>
            <person name="Marco P."/>
            <person name="Wang X."/>
            <person name="Falini L.B."/>
            <person name="Barry K."/>
            <person name="Haridas S."/>
            <person name="Lipzen A."/>
            <person name="Labutti K."/>
            <person name="Grigoriev I.V."/>
            <person name="Murat C."/>
            <person name="Martin F."/>
            <person name="Albertini E."/>
            <person name="Donnini D."/>
            <person name="Bonito G."/>
        </authorList>
    </citation>
    <scope>NUCLEOTIDE SEQUENCE [LARGE SCALE GENOMIC DNA]</scope>
    <source>
        <strain evidence="1 2">Sb_GMNB300</strain>
    </source>
</reference>
<dbReference type="Proteomes" id="UP000326924">
    <property type="component" value="Unassembled WGS sequence"/>
</dbReference>